<dbReference type="AlphaFoldDB" id="A0A402CVJ8"/>
<dbReference type="Proteomes" id="UP000287394">
    <property type="component" value="Chromosome"/>
</dbReference>
<dbReference type="PANTHER" id="PTHR30146:SF109">
    <property type="entry name" value="HTH-TYPE TRANSCRIPTIONAL REGULATOR GALS"/>
    <property type="match status" value="1"/>
</dbReference>
<evidence type="ECO:0000313" key="4">
    <source>
        <dbReference type="EMBL" id="BDI30462.1"/>
    </source>
</evidence>
<dbReference type="Gene3D" id="3.40.50.2300">
    <property type="match status" value="2"/>
</dbReference>
<dbReference type="CDD" id="cd07377">
    <property type="entry name" value="WHTH_GntR"/>
    <property type="match status" value="1"/>
</dbReference>
<dbReference type="RefSeq" id="WP_119321416.1">
    <property type="nucleotide sequence ID" value="NZ_AP025739.1"/>
</dbReference>
<dbReference type="OrthoDB" id="7170131at2"/>
<dbReference type="Pfam" id="PF13377">
    <property type="entry name" value="Peripla_BP_3"/>
    <property type="match status" value="1"/>
</dbReference>
<dbReference type="InterPro" id="IPR046335">
    <property type="entry name" value="LacI/GalR-like_sensor"/>
</dbReference>
<keyword evidence="3" id="KW-0804">Transcription</keyword>
<evidence type="ECO:0000256" key="2">
    <source>
        <dbReference type="ARBA" id="ARBA00023125"/>
    </source>
</evidence>
<evidence type="ECO:0000256" key="3">
    <source>
        <dbReference type="ARBA" id="ARBA00023163"/>
    </source>
</evidence>
<dbReference type="PROSITE" id="PS50949">
    <property type="entry name" value="HTH_GNTR"/>
    <property type="match status" value="1"/>
</dbReference>
<accession>A0A402CVJ8</accession>
<reference evidence="4 5" key="1">
    <citation type="journal article" date="2019" name="Int. J. Syst. Evol. Microbiol.">
        <title>Capsulimonas corticalis gen. nov., sp. nov., an aerobic capsulated bacterium, of a novel bacterial order, Capsulimonadales ord. nov., of the class Armatimonadia of the phylum Armatimonadetes.</title>
        <authorList>
            <person name="Li J."/>
            <person name="Kudo C."/>
            <person name="Tonouchi A."/>
        </authorList>
    </citation>
    <scope>NUCLEOTIDE SEQUENCE [LARGE SCALE GENOMIC DNA]</scope>
    <source>
        <strain evidence="4 5">AX-7</strain>
    </source>
</reference>
<dbReference type="CDD" id="cd06267">
    <property type="entry name" value="PBP1_LacI_sugar_binding-like"/>
    <property type="match status" value="1"/>
</dbReference>
<dbReference type="Pfam" id="PF00392">
    <property type="entry name" value="GntR"/>
    <property type="match status" value="1"/>
</dbReference>
<sequence>MNSLASVELLDNLIINQRTSDMPLYAQVRLALSNLIDEYFDDGEQFWTEAVLTERLGVSKITIRRAMQELSREGVLVRRVSKGTVVRKSDENKTTDYRVGIIAVCLGSEASINDLIQECQNRGRRADVFYVTETDTPSSIFAKVEHSPRQIRFILLANPTDITRDLQRTFSQWRYHTVNIDTLIAGYPGAFVGVDDAAGIRLGVDHLIALGHRRITLLVNEPMSHGTIVTRVNTFDDYTRENQILEARVVHCSTSSWKDSFQAAYDNMPAVMGQRITPTAIFTVSDAGAFGVLKWCAENGVRVPQEVSVLGFDNISTGKFTQPALSTIAQPHAEIVQKALDLLHDASDEPTHVLLPPTLLIRESTASVNS</sequence>
<dbReference type="GO" id="GO:0003700">
    <property type="term" value="F:DNA-binding transcription factor activity"/>
    <property type="evidence" value="ECO:0007669"/>
    <property type="project" value="InterPro"/>
</dbReference>
<dbReference type="InterPro" id="IPR000524">
    <property type="entry name" value="Tscrpt_reg_HTH_GntR"/>
</dbReference>
<dbReference type="SUPFAM" id="SSF46785">
    <property type="entry name" value="Winged helix' DNA-binding domain"/>
    <property type="match status" value="1"/>
</dbReference>
<dbReference type="SUPFAM" id="SSF53822">
    <property type="entry name" value="Periplasmic binding protein-like I"/>
    <property type="match status" value="1"/>
</dbReference>
<keyword evidence="5" id="KW-1185">Reference proteome</keyword>
<dbReference type="InterPro" id="IPR028082">
    <property type="entry name" value="Peripla_BP_I"/>
</dbReference>
<proteinExistence type="predicted"/>
<dbReference type="EMBL" id="AP025739">
    <property type="protein sequence ID" value="BDI30462.1"/>
    <property type="molecule type" value="Genomic_DNA"/>
</dbReference>
<gene>
    <name evidence="4" type="ORF">CCAX7_25130</name>
</gene>
<dbReference type="InterPro" id="IPR036388">
    <property type="entry name" value="WH-like_DNA-bd_sf"/>
</dbReference>
<dbReference type="PANTHER" id="PTHR30146">
    <property type="entry name" value="LACI-RELATED TRANSCRIPTIONAL REPRESSOR"/>
    <property type="match status" value="1"/>
</dbReference>
<evidence type="ECO:0000256" key="1">
    <source>
        <dbReference type="ARBA" id="ARBA00023015"/>
    </source>
</evidence>
<dbReference type="KEGG" id="ccot:CCAX7_25130"/>
<keyword evidence="2" id="KW-0238">DNA-binding</keyword>
<keyword evidence="1" id="KW-0805">Transcription regulation</keyword>
<dbReference type="SMART" id="SM00345">
    <property type="entry name" value="HTH_GNTR"/>
    <property type="match status" value="1"/>
</dbReference>
<organism evidence="4 5">
    <name type="scientific">Capsulimonas corticalis</name>
    <dbReference type="NCBI Taxonomy" id="2219043"/>
    <lineage>
        <taxon>Bacteria</taxon>
        <taxon>Bacillati</taxon>
        <taxon>Armatimonadota</taxon>
        <taxon>Armatimonadia</taxon>
        <taxon>Capsulimonadales</taxon>
        <taxon>Capsulimonadaceae</taxon>
        <taxon>Capsulimonas</taxon>
    </lineage>
</organism>
<dbReference type="InterPro" id="IPR036390">
    <property type="entry name" value="WH_DNA-bd_sf"/>
</dbReference>
<protein>
    <submittedName>
        <fullName evidence="4">LacI family transcriptional regulator</fullName>
    </submittedName>
</protein>
<dbReference type="Gene3D" id="1.10.10.10">
    <property type="entry name" value="Winged helix-like DNA-binding domain superfamily/Winged helix DNA-binding domain"/>
    <property type="match status" value="1"/>
</dbReference>
<dbReference type="GO" id="GO:0000976">
    <property type="term" value="F:transcription cis-regulatory region binding"/>
    <property type="evidence" value="ECO:0007669"/>
    <property type="project" value="TreeGrafter"/>
</dbReference>
<evidence type="ECO:0000313" key="5">
    <source>
        <dbReference type="Proteomes" id="UP000287394"/>
    </source>
</evidence>
<name>A0A402CVJ8_9BACT</name>